<dbReference type="Pfam" id="PF13573">
    <property type="entry name" value="SprB"/>
    <property type="match status" value="7"/>
</dbReference>
<dbReference type="Pfam" id="PF13585">
    <property type="entry name" value="CHU_C"/>
    <property type="match status" value="1"/>
</dbReference>
<dbReference type="EMBL" id="REFH01000008">
    <property type="protein sequence ID" value="RMA76986.1"/>
    <property type="molecule type" value="Genomic_DNA"/>
</dbReference>
<accession>A0A3L9ZX26</accession>
<feature type="transmembrane region" description="Helical" evidence="1">
    <location>
        <begin position="12"/>
        <end position="32"/>
    </location>
</feature>
<dbReference type="InterPro" id="IPR026341">
    <property type="entry name" value="T9SS_type_B"/>
</dbReference>
<gene>
    <name evidence="2" type="ORF">BC961_0967</name>
</gene>
<dbReference type="InterPro" id="IPR047589">
    <property type="entry name" value="DUF11_rpt"/>
</dbReference>
<feature type="transmembrane region" description="Helical" evidence="1">
    <location>
        <begin position="44"/>
        <end position="63"/>
    </location>
</feature>
<dbReference type="Gene3D" id="2.60.40.740">
    <property type="match status" value="1"/>
</dbReference>
<dbReference type="NCBIfam" id="TIGR04131">
    <property type="entry name" value="Bac_Flav_CTERM"/>
    <property type="match status" value="1"/>
</dbReference>
<evidence type="ECO:0000313" key="3">
    <source>
        <dbReference type="Proteomes" id="UP000280368"/>
    </source>
</evidence>
<protein>
    <submittedName>
        <fullName evidence="2">Gliding motility-associated-like protein</fullName>
    </submittedName>
</protein>
<proteinExistence type="predicted"/>
<organism evidence="2 3">
    <name type="scientific">Flavobacterium weaverense</name>
    <dbReference type="NCBI Taxonomy" id="271156"/>
    <lineage>
        <taxon>Bacteria</taxon>
        <taxon>Pseudomonadati</taxon>
        <taxon>Bacteroidota</taxon>
        <taxon>Flavobacteriia</taxon>
        <taxon>Flavobacteriales</taxon>
        <taxon>Flavobacteriaceae</taxon>
        <taxon>Flavobacterium</taxon>
    </lineage>
</organism>
<name>A0A3L9ZX26_9FLAO</name>
<keyword evidence="1" id="KW-0472">Membrane</keyword>
<dbReference type="OrthoDB" id="607469at2"/>
<dbReference type="Proteomes" id="UP000280368">
    <property type="component" value="Unassembled WGS sequence"/>
</dbReference>
<keyword evidence="1" id="KW-1133">Transmembrane helix</keyword>
<keyword evidence="1" id="KW-0812">Transmembrane</keyword>
<reference evidence="2 3" key="1">
    <citation type="submission" date="2018-10" db="EMBL/GenBank/DDBJ databases">
        <title>Genomic Encyclopedia of Archaeal and Bacterial Type Strains, Phase II (KMG-II): from individual species to whole genera.</title>
        <authorList>
            <person name="Goeker M."/>
        </authorList>
    </citation>
    <scope>NUCLEOTIDE SEQUENCE [LARGE SCALE GENOMIC DNA]</scope>
    <source>
        <strain evidence="2 3">DSM 19727</strain>
    </source>
</reference>
<sequence length="4791" mass="510084">MHKITFFKTFFLEHSIFTCFNSLFLFNTMAFISHSTEKKVKKHFFFYLLVVLATFLFFANSSYGQVAKAFSPRLQGGNVRVKGDVVFVGNSMMSTSTYPNIKKNVPDPRNVYPVFIDSDPNGIPTNLAALTSEANKNFNLITNNNGLNQEYTDIDNDPNTFASSSAELNISNDCKRILYAGLYWTAIYPNDRIINAEPNNKIIKRRDDWNQIKFKIPGEANYIDIKADNDADPVGDEDDIIFNGFINGKAFTNTPYVCYKNVTGILQGLADPNGNYFAANIRAAKGITSSGSMAGWTLVIIYESPNMPSRYISTFDGFAGITKSLKNLDFTIDGFRSLPTPLPVRATIGVAAQEGESKLYGDDLLIKANGVSTFTYVNNSLNPLGNVFNSSITVPTVITPFSSNVETRVPNSLNTLGFDMDLINVNNPNNKVIPNGETGATYRLTSTSDTYAAYLTTFAVDVIEPEIVLTKIVKNSAGVNIGNKDVSLGDFLNYEIGFKNVGNDDADEFTIKDVLPVNIIFDPNSIVIPVDSKITYTYVPVTRTLIFTIPNELVKINGNQWFIKFGVQVVPNCNDLSDACSDQIKNQAFATYKGVTNPYIITDDPSISVFGDCNLSLPSATNFLVGVDNCSYSRKYQLCGSNEIISASLGYDQYEWSLSPFVNGVATGAIIGNERTLTVTKVGTYYVRNTALEPCTSIEETITVEPFGTTVLNPVIPFASELVTCTSDGKILPNIYLCGSDSKKFIRTGINDTEDIIWEKSVCALVSGTKCADEGNSCVWENVATGPDYNVGSQGQYRITLKYKNGCFNRFFFNVYESNLAPKVTFRDIICNTDGEIIVENPQAGSPYEYSLDGNTYQSSNILTIKNPDIYTVYIRSTPYIPNTCVYTVPGIQIRKRDFTVTTTISNPLCNGEKGSIKLAANDVRGQYTFSILNDANEGQIEGPKLLNDYTFEDLNPGTYTVNVVTEDGCSFTDTVTLIEPGELTVTAVVSKSLTCENGEITVTTSGGTGPFTFFVNSTTEFQGSPLIDISTAGTYEIKVVDFNNCEFIVEPITITAIPKPEYTVNPTNIACYGGKGGILFNVIKDNGYTLEYSIDNGDSYYNNSTFSNLEVGSYTPVVKYSLQANDGTVADCFDIGETITITSPTTALTASAGVSELAGCGPNGEGKVRITNPQGGIEPYTYSFDAQNTWITQKEMYLAVGSYTIYIKDFNECIYPMDVTIAEIPEKPTISKVNSSFNCDGTSTTTVTLTNNGGDDYAYQYLLNGIVNTNIPANVFVNVLPTELNVPHIITVKYELQSAPTYSDLLNEDFGSGAPTTTPGINAAYCFENQQLPNGSCNGGRDLVNNEYSVTNKIEIPWSGWVQDIKEHTDPLKDPAGRFLAIDIGSAAGTGGILYSKTIKDIIPNKDILVDFYAINLYKAEFSGKADPNLKIELVYDLGKPSQFIVPNSYPDSFDVPKEEKWLPYKVTLNPGSYTTLSFVIRSNSVLYDGNDVGIDDIKVYQFPVSCIEKTDYEVIIPLDKEFKASVEGSTDVTCAGKDDGTVTIAAQNFDPAKGFYYSTDDGASFTNAMTSPVIVNLSVGVFKVQVSNEPTGGCVKTFDVTIEEPTPVTLLARIKTFVTCTTGATIEAIGDGGTPSYEYQLVDKNDSTKNRPFQKSSLFYDVPSGNYTVFVRDANLCIASATGVDVNVDAPTPPDATLETTSLCYDGTNKVKLTVNIAESTGILPFSYSINTGQTPIDNTFEVLPGTYTITVTDANGCTDEIDNIIVAPALKAKVESVGELQCDPVNTADIVLSVIGGTTPYKYTVNGGAAFDLTTAGNFSYDATTSGDYEFIITDALNCSTTVKANVKPITDPSLSATPTQVTCKGADNGQVQLLGSGGSGGYTYSDGNSTYGAVSLFPNLAASATAYTFYVKDSKGCVGSTTVFITEPAEELGATVTETTFKCNAANGKVGGSVVMNTPTGGTAPYTYTFTVGTTTTTGNTLTITDTTADVPYSWSVKDKNGCEVNGNGTLLRLNPPTALAFSPSGVISCNTTAVNIIVTAANGVGTLQYETIAPSEIIVAKQPSDTFSNLTAGTYTFRVTDANGCYFTDTYKIDAVTNITVIGNKIRDNKCLGVNSGSLEFTADKYAGTYSHEIQLNGTVVTPTETSSNGGKTITYADLAKGIYKYIVTDNLTGCPAESILEIIEPTTSVTAIVEPFVNANCKRPYVAVTITATGGTPNYKYAFVHDGATPLDTDYDDLKSKNLDPLDSKLWDVYVIDKNGCNPSKLDVTIDLDALPEVNLAVDQCTVALGGTFQITATPTTDLGVAPYTYTINTGQAPTGALSNVFNVPDGSYTVTVTDANGCTDTEDIIVSKVLNPKATLIKDLTCESGNEKARIDVKINGGLADFTYTVTKDGGVIGSTETVTGNTFSYYPTTKGNYQFTITDGNGCTKLTEVIPVSDPITVTASETHIAPTCNGFTDGSITLTALAGEAPFTYSIDNGANFVTSNVFGGLAAGSYDYIVKDFKGCQTVPATIILLDPAPIVPNIVRNAIQCNTNTPGSFDVNVVSGGVAPFVYRLYDNAFTQIDTYTENSTNTNNAIPTPTPVYSFTGLNFGDYYITIVDAKGCEYKSAKLRIETPPYLGITTVVDSNNCATGVDITVTTTGGTGPFRYSIFGQPTETAPLASNSYQFVGLFHNTTYFLQVKDAFGCISIKEEKTPLAPSNIKITATSSTDATCNASASGILAFTVQDYDASVTQINYEVLNALTLLPLPTAINGSLTGPAGGPVSETITTLKAGNYVLRVTEDTGTLCSTTFTFTITQPAQALTSAITASVNANCNNPEQVTLTTTGGTGPYTYASALAPARPSSFASSNVLKLGSTTGEIWNITVKDSNGCTVDLTHTITKDPTPEIALSVFNKCVAEGTFKVVVDETTAGIGAYSISVDNSTFTNITGLPYTVTALNSGLHTIKIKDVNGCIDSKDITIDIPLVATPAITTLPTCANNDGVITMSGTGGTGTYTYTISPSAGISIENTTGVISGLAAAVTYTVTMIDTATPTNCTATADVTLGAPTAVSFTTDTTPALCVGEASGTITVILGASNDNPNYTYEITAGPQLAASQPSNVFTGLLTGFYSVKVKSGRGCELTRVNVFVDDATPLVANLTLDKRLTCGTDNAAVKAKISIAGSGGAGPYEYGTNGTDFSSQFEYETATVGTFTLYVKDANGCISSSAVQIDDINPPVIASAVATPIYCEQVGLSDTTSTVTLTTTALTGFGTLTYTMLPTRPAGVTQAGNQFSGLVAGYYTFEVTDENGCKDRKSIPIVDVEKIQITGAKQNEISCNSANGINTNGSATFTVTGFSTTGNYDITVTTLPPALTYTQSAPVNDVITLSDLSAGIYTVTVKDLTTGCEQFDSVTLVEPIAIDFTATATNVYCIQDKSQITVTGVTGGTGAYSYAAVVHTAIPSAPASGSYSSSNVLLIDTNLTDLAWDVYVKDAKGCLLMKTITVILDPLPEITVVAPYSHCADVNGEYTFTVSVSGVGGFQYSIGAGYQPSPTFVVNNPGTYNVFVKDANGCVSTTAFSVIIYEPIQLDYVVDALPACGTANNGVVTLTASGGTNPTPVYEYKKDVAGEIYHSVNTFPNLAPGDYTFYARDINTGCETSVKVRLAAATPLTGFDASSTPVTCNGGTDGTITVTMDTPAVGVNDNPVYMYTLTGTTIGGTPVSVGPQTSKVFTGLSAGNYTVDVVSGRGCPDSKTVKVEEPDPIIVPTPTVVQFACAAGSNANSFATITIDPATVTGGSSTYLNYEFLNNGVLVQFGTNNAYTEANLTGGTYTVNVYDNKGCMGTANATIDPFSKIDFDAVEEIVVTKQITCNTDEEIRVNVRINSPATLLYEVKYLSGGTAGYMYSQTNSNGIFDGVNALPIGNYLITVKNLVTGCTIQTTHYVSDPNTFDLTIDSTVNTTCFEYSDGSAKVTFVDRVITATNPDHAGIFDYTVKDQTGTVIVPITRSTGVSVNLNALAAGIYTIDATLVSSPFCTTTKNFTINKANAKLTIAESHTEITCISGNDNGSIAVTASGGWPGDYEFELVGPTPEISVSYGSQNIFSNLIAGNYTINVKDSKGCVDTKLVVLSNPTPINFLATVDKPTLSCFGDTSATITIATPTGGSGTYLYTLINTFADGTIISNGPQLANSFTNLGAATYEVKVSDTWNCSTVSATPISITQPSKVTATLVVKTTQTCETGFILKLTASGGTGPYQYSADGINYTASSFDPSTDIAFPKGTVGIFKFYVRDVKNCVSIISNSIKINPLEPLSIQLGLDNPNVNCKGDATGVILAIATGGLGSYVYTLFDGANNAITPAPFQTAPGRFVGLTAGFYQVKVISGDCNTATRIVEVTEPNAPLTYVSVVTDITCYGEKNGKLDLKATGGTGVIKYSISPRLDQFFNTGVFENLVSGTYQALIQDANGCYEIYDFTIAQPSALTSTVSAGSIIEEICAGDNDGAFMIDIFGGTGPYSVSLDDINGTYSTGSIGKTTFDFTGLTGGDHYVYIKDANGCTTDVKASLEPSVNINPKVVVNYICSGNFAGNTITVTVDRGVLPADLDYALDGSIVFQASNMFTNVTPGFHIVTSRHTNGCEQQTTSFEVKQVDPLILALSDGGLNEIVATTTGGSGIYTYMLNGENYGNSSNFIIYKSGDYTISVTDSYGCTVSFTQFFTYIDVCIPNNFTPNGDGINDTWEPGCTENYKDLVYSVFDRYGRIVGTYRVGQYWDGRYKGTELPSGDYWYVLKLNDAKDAREFVGHFTLYR</sequence>
<evidence type="ECO:0000313" key="2">
    <source>
        <dbReference type="EMBL" id="RMA76986.1"/>
    </source>
</evidence>
<comment type="caution">
    <text evidence="2">The sequence shown here is derived from an EMBL/GenBank/DDBJ whole genome shotgun (WGS) entry which is preliminary data.</text>
</comment>
<dbReference type="InterPro" id="IPR025667">
    <property type="entry name" value="SprB_repeat"/>
</dbReference>
<keyword evidence="3" id="KW-1185">Reference proteome</keyword>
<evidence type="ECO:0000256" key="1">
    <source>
        <dbReference type="SAM" id="Phobius"/>
    </source>
</evidence>
<dbReference type="NCBIfam" id="TIGR01451">
    <property type="entry name" value="B_ant_repeat"/>
    <property type="match status" value="1"/>
</dbReference>